<proteinExistence type="predicted"/>
<dbReference type="InterPro" id="IPR004606">
    <property type="entry name" value="Mop_domain"/>
</dbReference>
<organism evidence="4 5">
    <name type="scientific">Bowdeniella nasicola</name>
    <dbReference type="NCBI Taxonomy" id="208480"/>
    <lineage>
        <taxon>Bacteria</taxon>
        <taxon>Bacillati</taxon>
        <taxon>Actinomycetota</taxon>
        <taxon>Actinomycetes</taxon>
        <taxon>Actinomycetales</taxon>
        <taxon>Actinomycetaceae</taxon>
        <taxon>Bowdeniella</taxon>
    </lineage>
</organism>
<protein>
    <submittedName>
        <fullName evidence="4">Molybdenum-pterin binding domain-containing protein</fullName>
    </submittedName>
</protein>
<name>A0A1H3Y7D8_9ACTO</name>
<dbReference type="GO" id="GO:0015689">
    <property type="term" value="P:molybdate ion transport"/>
    <property type="evidence" value="ECO:0007669"/>
    <property type="project" value="InterPro"/>
</dbReference>
<sequence>MKMSIRNQITGKVVSVTKGEAMATVKVEIVGGHTLTSSITRESADDLGLEPGKDVTVLVKSTDVALGVEG</sequence>
<dbReference type="Pfam" id="PF03459">
    <property type="entry name" value="TOBE"/>
    <property type="match status" value="1"/>
</dbReference>
<evidence type="ECO:0000259" key="3">
    <source>
        <dbReference type="PROSITE" id="PS51866"/>
    </source>
</evidence>
<keyword evidence="5" id="KW-1185">Reference proteome</keyword>
<dbReference type="AlphaFoldDB" id="A0A1H3Y7D8"/>
<evidence type="ECO:0000313" key="4">
    <source>
        <dbReference type="EMBL" id="SEA07569.1"/>
    </source>
</evidence>
<keyword evidence="1 2" id="KW-0500">Molybdenum</keyword>
<dbReference type="InterPro" id="IPR008995">
    <property type="entry name" value="Mo/tungstate-bd_C_term_dom"/>
</dbReference>
<dbReference type="RefSeq" id="WP_092562668.1">
    <property type="nucleotide sequence ID" value="NZ_FNQV01000004.1"/>
</dbReference>
<reference evidence="5" key="1">
    <citation type="submission" date="2016-10" db="EMBL/GenBank/DDBJ databases">
        <authorList>
            <person name="Varghese N."/>
            <person name="Submissions S."/>
        </authorList>
    </citation>
    <scope>NUCLEOTIDE SEQUENCE [LARGE SCALE GENOMIC DNA]</scope>
    <source>
        <strain evidence="5">KPR-1</strain>
    </source>
</reference>
<gene>
    <name evidence="4" type="ORF">SAMN02910418_00882</name>
</gene>
<dbReference type="Gene3D" id="2.40.50.100">
    <property type="match status" value="1"/>
</dbReference>
<dbReference type="Proteomes" id="UP000199288">
    <property type="component" value="Unassembled WGS sequence"/>
</dbReference>
<evidence type="ECO:0000256" key="1">
    <source>
        <dbReference type="ARBA" id="ARBA00022505"/>
    </source>
</evidence>
<feature type="domain" description="Mop" evidence="3">
    <location>
        <begin position="2"/>
        <end position="68"/>
    </location>
</feature>
<evidence type="ECO:0000313" key="5">
    <source>
        <dbReference type="Proteomes" id="UP000199288"/>
    </source>
</evidence>
<dbReference type="EMBL" id="FNQV01000004">
    <property type="protein sequence ID" value="SEA07569.1"/>
    <property type="molecule type" value="Genomic_DNA"/>
</dbReference>
<dbReference type="InterPro" id="IPR005116">
    <property type="entry name" value="Transp-assoc_OB_typ1"/>
</dbReference>
<dbReference type="PROSITE" id="PS51866">
    <property type="entry name" value="MOP"/>
    <property type="match status" value="1"/>
</dbReference>
<evidence type="ECO:0000256" key="2">
    <source>
        <dbReference type="PROSITE-ProRule" id="PRU01213"/>
    </source>
</evidence>
<dbReference type="OrthoDB" id="122515at2"/>
<dbReference type="SUPFAM" id="SSF50331">
    <property type="entry name" value="MOP-like"/>
    <property type="match status" value="1"/>
</dbReference>
<accession>A0A1H3Y7D8</accession>
<dbReference type="NCBIfam" id="TIGR00638">
    <property type="entry name" value="Mop"/>
    <property type="match status" value="1"/>
</dbReference>